<accession>A0A0W1SS68</accession>
<gene>
    <name evidence="1" type="ORF">AUR66_11190</name>
</gene>
<protein>
    <submittedName>
        <fullName evidence="1">Uncharacterized protein</fullName>
    </submittedName>
</protein>
<dbReference type="EMBL" id="LOPV01000115">
    <property type="protein sequence ID" value="KTG29138.1"/>
    <property type="molecule type" value="Genomic_DNA"/>
</dbReference>
<evidence type="ECO:0000313" key="1">
    <source>
        <dbReference type="EMBL" id="KTG29138.1"/>
    </source>
</evidence>
<dbReference type="AlphaFoldDB" id="A0A0W1SS68"/>
<reference evidence="1 2" key="1">
    <citation type="submission" date="2015-12" db="EMBL/GenBank/DDBJ databases">
        <title>Haloferax profundi sp. nov. isolated from the Discovery deep brine-seawater interface in the Red Sea.</title>
        <authorList>
            <person name="Zhang G."/>
            <person name="Stingl U."/>
            <person name="Rashid M."/>
        </authorList>
    </citation>
    <scope>NUCLEOTIDE SEQUENCE [LARGE SCALE GENOMIC DNA]</scope>
    <source>
        <strain evidence="1 2">SB29</strain>
    </source>
</reference>
<organism evidence="1 2">
    <name type="scientific">Haloferax profundi</name>
    <dbReference type="NCBI Taxonomy" id="1544718"/>
    <lineage>
        <taxon>Archaea</taxon>
        <taxon>Methanobacteriati</taxon>
        <taxon>Methanobacteriota</taxon>
        <taxon>Stenosarchaea group</taxon>
        <taxon>Halobacteria</taxon>
        <taxon>Halobacteriales</taxon>
        <taxon>Haloferacaceae</taxon>
        <taxon>Haloferax</taxon>
    </lineage>
</organism>
<evidence type="ECO:0000313" key="2">
    <source>
        <dbReference type="Proteomes" id="UP000053157"/>
    </source>
</evidence>
<sequence length="145" mass="16508">MLSIQWPEMVNIVLCTWMARQVNLGDVFVTSRKDVKKSHICERLVSFSGSFADVDDITVVEEQSLVGHRPNRWPTKNECLCLAVLQQDILVTRLDWEPRVEDWIDVVGSNVDSAVVESVRPVALPRTEFDEWPLLAKIPASTLVY</sequence>
<name>A0A0W1SS68_9EURY</name>
<keyword evidence="2" id="KW-1185">Reference proteome</keyword>
<dbReference type="Proteomes" id="UP000053157">
    <property type="component" value="Unassembled WGS sequence"/>
</dbReference>
<comment type="caution">
    <text evidence="1">The sequence shown here is derived from an EMBL/GenBank/DDBJ whole genome shotgun (WGS) entry which is preliminary data.</text>
</comment>
<proteinExistence type="predicted"/>